<sequence length="96" mass="10425">MSFRHRPNRQFDENFPEPTSAELGDGVPVGDPRTMQGLHIASQNVLRLATQTYNAAARGDDTAVHAARASLEQQLGLATRLIAELLSSGTDQPTMH</sequence>
<dbReference type="AlphaFoldDB" id="E1TED6"/>
<feature type="region of interest" description="Disordered" evidence="1">
    <location>
        <begin position="1"/>
        <end position="34"/>
    </location>
</feature>
<dbReference type="KEGG" id="bgf:BC1003_5346"/>
<dbReference type="eggNOG" id="ENOG50316XY">
    <property type="taxonomic scope" value="Bacteria"/>
</dbReference>
<evidence type="ECO:0000313" key="2">
    <source>
        <dbReference type="EMBL" id="ADN61265.1"/>
    </source>
</evidence>
<proteinExistence type="predicted"/>
<name>E1TED6_BURSG</name>
<organism evidence="2">
    <name type="scientific">Burkholderia sp. (strain CCGE1003)</name>
    <dbReference type="NCBI Taxonomy" id="640512"/>
    <lineage>
        <taxon>Bacteria</taxon>
        <taxon>Pseudomonadati</taxon>
        <taxon>Pseudomonadota</taxon>
        <taxon>Betaproteobacteria</taxon>
        <taxon>Burkholderiales</taxon>
        <taxon>Burkholderiaceae</taxon>
        <taxon>Burkholderia</taxon>
    </lineage>
</organism>
<dbReference type="HOGENOM" id="CLU_2354367_0_0_4"/>
<dbReference type="EMBL" id="CP002218">
    <property type="protein sequence ID" value="ADN61265.1"/>
    <property type="molecule type" value="Genomic_DNA"/>
</dbReference>
<reference evidence="2" key="1">
    <citation type="submission" date="2010-09" db="EMBL/GenBank/DDBJ databases">
        <title>Complete sequence of chromosome2 of Burkholderia sp. CCGE1003.</title>
        <authorList>
            <consortium name="US DOE Joint Genome Institute"/>
            <person name="Lucas S."/>
            <person name="Copeland A."/>
            <person name="Lapidus A."/>
            <person name="Cheng J.-F."/>
            <person name="Bruce D."/>
            <person name="Goodwin L."/>
            <person name="Pitluck S."/>
            <person name="Daligault H."/>
            <person name="Davenport K."/>
            <person name="Detter J.C."/>
            <person name="Han C."/>
            <person name="Tapia R."/>
            <person name="Land M."/>
            <person name="Hauser L."/>
            <person name="Jeffries C."/>
            <person name="Kyrpides N."/>
            <person name="Ivanova N."/>
            <person name="Ovchinnikova G."/>
            <person name="Martinez-Romero E."/>
            <person name="Rogel M.A."/>
            <person name="Auchtung J."/>
            <person name="Tiedje J.M."/>
            <person name="Woyke T."/>
        </authorList>
    </citation>
    <scope>NUCLEOTIDE SEQUENCE</scope>
    <source>
        <strain evidence="2">CCGE1003</strain>
    </source>
</reference>
<gene>
    <name evidence="2" type="ordered locus">BC1003_5346</name>
</gene>
<accession>E1TED6</accession>
<dbReference type="OrthoDB" id="9034660at2"/>
<evidence type="ECO:0008006" key="3">
    <source>
        <dbReference type="Google" id="ProtNLM"/>
    </source>
</evidence>
<protein>
    <recommendedName>
        <fullName evidence="3">DUF3077 domain-containing protein</fullName>
    </recommendedName>
</protein>
<evidence type="ECO:0000256" key="1">
    <source>
        <dbReference type="SAM" id="MobiDB-lite"/>
    </source>
</evidence>